<evidence type="ECO:0000313" key="2">
    <source>
        <dbReference type="EMBL" id="JAD23505.1"/>
    </source>
</evidence>
<protein>
    <submittedName>
        <fullName evidence="2">Uncharacterized protein</fullName>
    </submittedName>
</protein>
<keyword evidence="1" id="KW-1133">Transmembrane helix</keyword>
<reference evidence="2" key="2">
    <citation type="journal article" date="2015" name="Data Brief">
        <title>Shoot transcriptome of the giant reed, Arundo donax.</title>
        <authorList>
            <person name="Barrero R.A."/>
            <person name="Guerrero F.D."/>
            <person name="Moolhuijzen P."/>
            <person name="Goolsby J.A."/>
            <person name="Tidwell J."/>
            <person name="Bellgard S.E."/>
            <person name="Bellgard M.I."/>
        </authorList>
    </citation>
    <scope>NUCLEOTIDE SEQUENCE</scope>
    <source>
        <tissue evidence="2">Shoot tissue taken approximately 20 cm above the soil surface</tissue>
    </source>
</reference>
<dbReference type="EMBL" id="GBRH01274390">
    <property type="protein sequence ID" value="JAD23505.1"/>
    <property type="molecule type" value="Transcribed_RNA"/>
</dbReference>
<sequence length="48" mass="5797">MFHDQIHLISPIVSWFLLQLVMFYQVFLSSIMWMLASIVRERTLLTIQ</sequence>
<organism evidence="2">
    <name type="scientific">Arundo donax</name>
    <name type="common">Giant reed</name>
    <name type="synonym">Donax arundinaceus</name>
    <dbReference type="NCBI Taxonomy" id="35708"/>
    <lineage>
        <taxon>Eukaryota</taxon>
        <taxon>Viridiplantae</taxon>
        <taxon>Streptophyta</taxon>
        <taxon>Embryophyta</taxon>
        <taxon>Tracheophyta</taxon>
        <taxon>Spermatophyta</taxon>
        <taxon>Magnoliopsida</taxon>
        <taxon>Liliopsida</taxon>
        <taxon>Poales</taxon>
        <taxon>Poaceae</taxon>
        <taxon>PACMAD clade</taxon>
        <taxon>Arundinoideae</taxon>
        <taxon>Arundineae</taxon>
        <taxon>Arundo</taxon>
    </lineage>
</organism>
<dbReference type="AlphaFoldDB" id="A0A0A8YD46"/>
<keyword evidence="1" id="KW-0472">Membrane</keyword>
<proteinExistence type="predicted"/>
<keyword evidence="1" id="KW-0812">Transmembrane</keyword>
<evidence type="ECO:0000256" key="1">
    <source>
        <dbReference type="SAM" id="Phobius"/>
    </source>
</evidence>
<feature type="transmembrane region" description="Helical" evidence="1">
    <location>
        <begin position="12"/>
        <end position="35"/>
    </location>
</feature>
<accession>A0A0A8YD46</accession>
<reference evidence="2" key="1">
    <citation type="submission" date="2014-09" db="EMBL/GenBank/DDBJ databases">
        <authorList>
            <person name="Magalhaes I.L.F."/>
            <person name="Oliveira U."/>
            <person name="Santos F.R."/>
            <person name="Vidigal T.H.D.A."/>
            <person name="Brescovit A.D."/>
            <person name="Santos A.J."/>
        </authorList>
    </citation>
    <scope>NUCLEOTIDE SEQUENCE</scope>
    <source>
        <tissue evidence="2">Shoot tissue taken approximately 20 cm above the soil surface</tissue>
    </source>
</reference>
<name>A0A0A8YD46_ARUDO</name>